<dbReference type="GO" id="GO:0042742">
    <property type="term" value="P:defense response to bacterium"/>
    <property type="evidence" value="ECO:0007669"/>
    <property type="project" value="UniProtKB-ARBA"/>
</dbReference>
<dbReference type="AlphaFoldDB" id="A0A8T0TTH8"/>
<dbReference type="SUPFAM" id="SSF52058">
    <property type="entry name" value="L domain-like"/>
    <property type="match status" value="1"/>
</dbReference>
<dbReference type="InterPro" id="IPR055414">
    <property type="entry name" value="LRR_R13L4/SHOC2-like"/>
</dbReference>
<keyword evidence="6" id="KW-1185">Reference proteome</keyword>
<sequence>MASLLALKGRDKLEWYKVCDSVGTGLENNLDVDNMRKILSFSYYDMPSHLRNCLLYLSMFPKDSSIDKSHLILLWIAEGFIQGTKPGQSLFELGESYLNELINRSLVQPKYNAYDYMSCRVHDMVLDLLCSLSREENFATTLNDAVDLSPSMKVRRLSLQNSTATDAAALQVANMSMEQVRSVVCQSAFKLLPALSSFRVLRVLDLEECNISEDSSLEKLGNLVHLRYLGLGEIWPRLLPEEISNLRFLQTLVVDYTGNLPSRIGQLKDLICIRVNGKPDVPKGIGNLTSLEELSSIDIDSIEILQEMGNLMELRVLDIGNTDVLVHRSFAEWLCKLRKLERLRITEAEFEDDELILDDWDVAPKHIRALELGNAGFSRLPDWMKPLFLPHLCSLEAYVEELHQEDFKILGDLPALRSLDLRLGHEWAGLPRRFTAAAGSFPCLSYLRMKGYVQPFEFQQGAMPKLETLDSTFLWWEMTQIARNSGGYDLGLRNLSSLKLVTGYVAQRNR</sequence>
<keyword evidence="2" id="KW-0611">Plant defense</keyword>
<dbReference type="FunFam" id="1.10.10.10:FF:000322">
    <property type="entry name" value="Probable disease resistance protein At1g63360"/>
    <property type="match status" value="1"/>
</dbReference>
<gene>
    <name evidence="5" type="ORF">PVAP13_4KG272100</name>
</gene>
<evidence type="ECO:0000256" key="1">
    <source>
        <dbReference type="ARBA" id="ARBA00022737"/>
    </source>
</evidence>
<accession>A0A8T0TTH8</accession>
<dbReference type="Proteomes" id="UP000823388">
    <property type="component" value="Chromosome 4K"/>
</dbReference>
<evidence type="ECO:0000313" key="6">
    <source>
        <dbReference type="Proteomes" id="UP000823388"/>
    </source>
</evidence>
<dbReference type="EMBL" id="CM029043">
    <property type="protein sequence ID" value="KAG2612283.1"/>
    <property type="molecule type" value="Genomic_DNA"/>
</dbReference>
<dbReference type="InterPro" id="IPR044974">
    <property type="entry name" value="Disease_R_plants"/>
</dbReference>
<reference evidence="5" key="1">
    <citation type="submission" date="2020-05" db="EMBL/GenBank/DDBJ databases">
        <title>WGS assembly of Panicum virgatum.</title>
        <authorList>
            <person name="Lovell J.T."/>
            <person name="Jenkins J."/>
            <person name="Shu S."/>
            <person name="Juenger T.E."/>
            <person name="Schmutz J."/>
        </authorList>
    </citation>
    <scope>NUCLEOTIDE SEQUENCE</scope>
    <source>
        <strain evidence="5">AP13</strain>
    </source>
</reference>
<protein>
    <submittedName>
        <fullName evidence="5">Uncharacterized protein</fullName>
    </submittedName>
</protein>
<dbReference type="Gene3D" id="3.80.10.10">
    <property type="entry name" value="Ribonuclease Inhibitor"/>
    <property type="match status" value="1"/>
</dbReference>
<feature type="domain" description="Disease resistance protein winged helix" evidence="3">
    <location>
        <begin position="59"/>
        <end position="128"/>
    </location>
</feature>
<dbReference type="InterPro" id="IPR058922">
    <property type="entry name" value="WHD_DRP"/>
</dbReference>
<dbReference type="Pfam" id="PF23559">
    <property type="entry name" value="WHD_DRP"/>
    <property type="match status" value="1"/>
</dbReference>
<organism evidence="5 6">
    <name type="scientific">Panicum virgatum</name>
    <name type="common">Blackwell switchgrass</name>
    <dbReference type="NCBI Taxonomy" id="38727"/>
    <lineage>
        <taxon>Eukaryota</taxon>
        <taxon>Viridiplantae</taxon>
        <taxon>Streptophyta</taxon>
        <taxon>Embryophyta</taxon>
        <taxon>Tracheophyta</taxon>
        <taxon>Spermatophyta</taxon>
        <taxon>Magnoliopsida</taxon>
        <taxon>Liliopsida</taxon>
        <taxon>Poales</taxon>
        <taxon>Poaceae</taxon>
        <taxon>PACMAD clade</taxon>
        <taxon>Panicoideae</taxon>
        <taxon>Panicodae</taxon>
        <taxon>Paniceae</taxon>
        <taxon>Panicinae</taxon>
        <taxon>Panicum</taxon>
        <taxon>Panicum sect. Hiantes</taxon>
    </lineage>
</organism>
<comment type="caution">
    <text evidence="5">The sequence shown here is derived from an EMBL/GenBank/DDBJ whole genome shotgun (WGS) entry which is preliminary data.</text>
</comment>
<dbReference type="Pfam" id="PF23598">
    <property type="entry name" value="LRR_14"/>
    <property type="match status" value="1"/>
</dbReference>
<proteinExistence type="predicted"/>
<evidence type="ECO:0000313" key="5">
    <source>
        <dbReference type="EMBL" id="KAG2612283.1"/>
    </source>
</evidence>
<feature type="domain" description="Disease resistance R13L4/SHOC-2-like LRR" evidence="4">
    <location>
        <begin position="179"/>
        <end position="506"/>
    </location>
</feature>
<dbReference type="PANTHER" id="PTHR23155">
    <property type="entry name" value="DISEASE RESISTANCE PROTEIN RP"/>
    <property type="match status" value="1"/>
</dbReference>
<evidence type="ECO:0000259" key="4">
    <source>
        <dbReference type="Pfam" id="PF23598"/>
    </source>
</evidence>
<evidence type="ECO:0000256" key="2">
    <source>
        <dbReference type="ARBA" id="ARBA00022821"/>
    </source>
</evidence>
<name>A0A8T0TTH8_PANVG</name>
<dbReference type="GO" id="GO:0002758">
    <property type="term" value="P:innate immune response-activating signaling pathway"/>
    <property type="evidence" value="ECO:0007669"/>
    <property type="project" value="UniProtKB-ARBA"/>
</dbReference>
<dbReference type="OrthoDB" id="634627at2759"/>
<dbReference type="InterPro" id="IPR032675">
    <property type="entry name" value="LRR_dom_sf"/>
</dbReference>
<dbReference type="GO" id="GO:0009626">
    <property type="term" value="P:plant-type hypersensitive response"/>
    <property type="evidence" value="ECO:0007669"/>
    <property type="project" value="UniProtKB-ARBA"/>
</dbReference>
<dbReference type="Gene3D" id="1.10.10.10">
    <property type="entry name" value="Winged helix-like DNA-binding domain superfamily/Winged helix DNA-binding domain"/>
    <property type="match status" value="1"/>
</dbReference>
<evidence type="ECO:0000259" key="3">
    <source>
        <dbReference type="Pfam" id="PF23559"/>
    </source>
</evidence>
<keyword evidence="1" id="KW-0677">Repeat</keyword>
<dbReference type="PANTHER" id="PTHR23155:SF1116">
    <property type="entry name" value="OS12G0273300 PROTEIN"/>
    <property type="match status" value="1"/>
</dbReference>
<dbReference type="InterPro" id="IPR036388">
    <property type="entry name" value="WH-like_DNA-bd_sf"/>
</dbReference>